<evidence type="ECO:0000256" key="3">
    <source>
        <dbReference type="ARBA" id="ARBA00022801"/>
    </source>
</evidence>
<dbReference type="RefSeq" id="WP_186227627.1">
    <property type="nucleotide sequence ID" value="NZ_JACJTA010000049.1"/>
</dbReference>
<keyword evidence="2" id="KW-0479">Metal-binding</keyword>
<dbReference type="GO" id="GO:0008237">
    <property type="term" value="F:metallopeptidase activity"/>
    <property type="evidence" value="ECO:0007669"/>
    <property type="project" value="UniProtKB-KW"/>
</dbReference>
<name>A0ABR8GV64_9CYAN</name>
<dbReference type="EMBL" id="JACJTA010000049">
    <property type="protein sequence ID" value="MBD2606846.1"/>
    <property type="molecule type" value="Genomic_DNA"/>
</dbReference>
<gene>
    <name evidence="6" type="ORF">H6G81_20505</name>
</gene>
<dbReference type="Proteomes" id="UP000660380">
    <property type="component" value="Unassembled WGS sequence"/>
</dbReference>
<protein>
    <submittedName>
        <fullName evidence="6">Matrixin family metalloprotease</fullName>
    </submittedName>
</protein>
<keyword evidence="1" id="KW-0645">Protease</keyword>
<dbReference type="NCBIfam" id="TIGR02595">
    <property type="entry name" value="PEP_CTERM"/>
    <property type="match status" value="1"/>
</dbReference>
<dbReference type="Pfam" id="PF00413">
    <property type="entry name" value="Peptidase_M10"/>
    <property type="match status" value="1"/>
</dbReference>
<dbReference type="InterPro" id="IPR001818">
    <property type="entry name" value="Pept_M10_metallopeptidase"/>
</dbReference>
<organism evidence="6 7">
    <name type="scientific">Scytonema hofmannii FACHB-248</name>
    <dbReference type="NCBI Taxonomy" id="1842502"/>
    <lineage>
        <taxon>Bacteria</taxon>
        <taxon>Bacillati</taxon>
        <taxon>Cyanobacteriota</taxon>
        <taxon>Cyanophyceae</taxon>
        <taxon>Nostocales</taxon>
        <taxon>Scytonemataceae</taxon>
        <taxon>Scytonema</taxon>
    </lineage>
</organism>
<evidence type="ECO:0000256" key="4">
    <source>
        <dbReference type="ARBA" id="ARBA00022833"/>
    </source>
</evidence>
<keyword evidence="4" id="KW-0862">Zinc</keyword>
<evidence type="ECO:0000313" key="6">
    <source>
        <dbReference type="EMBL" id="MBD2606846.1"/>
    </source>
</evidence>
<dbReference type="InterPro" id="IPR024079">
    <property type="entry name" value="MetalloPept_cat_dom_sf"/>
</dbReference>
<keyword evidence="3" id="KW-0378">Hydrolase</keyword>
<keyword evidence="6" id="KW-0482">Metalloprotease</keyword>
<proteinExistence type="predicted"/>
<sequence length="397" mass="42280">MMQRWFVNNEKLQFISASLHWKRLGAIAFLTLTGLATIAPQAKALRINLGFSNISPPPLNVTGSDPLDTGFVDTDISLPNGNLVNVQPIERLLNNSVGGGNFYDIVRAAADYWEGAVKDDSVVLNLSIGTASLAPLTNPRDTYDYGEPKNQTDFYGELGLHLLNAGQKTTLADGTRVFRETEGTILFNSDPNMVFFLDPTPRTSEEFEPFETSEADLGGGIVNVGRSAFANDLSTSNTTPAATGFDLFTVALHEIGHALGLSRVNPSAIAELQGDSIINVGSGLPFAGTQIPTTFAQDGVVHLAPPLSTFSPAPVGSSTLRRGERRLLSGVDILAAAQISKYANVDLNPPSQKVPEPSYLSGLFAVAGVLLMSKKRLGVKPGQSDSYGVSPNFQKSV</sequence>
<reference evidence="6 7" key="1">
    <citation type="journal article" date="2020" name="ISME J.">
        <title>Comparative genomics reveals insights into cyanobacterial evolution and habitat adaptation.</title>
        <authorList>
            <person name="Chen M.Y."/>
            <person name="Teng W.K."/>
            <person name="Zhao L."/>
            <person name="Hu C.X."/>
            <person name="Zhou Y.K."/>
            <person name="Han B.P."/>
            <person name="Song L.R."/>
            <person name="Shu W.S."/>
        </authorList>
    </citation>
    <scope>NUCLEOTIDE SEQUENCE [LARGE SCALE GENOMIC DNA]</scope>
    <source>
        <strain evidence="6 7">FACHB-248</strain>
    </source>
</reference>
<dbReference type="InterPro" id="IPR013424">
    <property type="entry name" value="Ice-binding_C"/>
</dbReference>
<dbReference type="SUPFAM" id="SSF55486">
    <property type="entry name" value="Metalloproteases ('zincins'), catalytic domain"/>
    <property type="match status" value="1"/>
</dbReference>
<dbReference type="Gene3D" id="3.40.390.10">
    <property type="entry name" value="Collagenase (Catalytic Domain)"/>
    <property type="match status" value="1"/>
</dbReference>
<evidence type="ECO:0000256" key="1">
    <source>
        <dbReference type="ARBA" id="ARBA00022670"/>
    </source>
</evidence>
<comment type="caution">
    <text evidence="6">The sequence shown here is derived from an EMBL/GenBank/DDBJ whole genome shotgun (WGS) entry which is preliminary data.</text>
</comment>
<keyword evidence="7" id="KW-1185">Reference proteome</keyword>
<accession>A0ABR8GV64</accession>
<evidence type="ECO:0000313" key="7">
    <source>
        <dbReference type="Proteomes" id="UP000660380"/>
    </source>
</evidence>
<evidence type="ECO:0000259" key="5">
    <source>
        <dbReference type="Pfam" id="PF00413"/>
    </source>
</evidence>
<feature type="domain" description="Peptidase M10 metallopeptidase" evidence="5">
    <location>
        <begin position="201"/>
        <end position="263"/>
    </location>
</feature>
<evidence type="ECO:0000256" key="2">
    <source>
        <dbReference type="ARBA" id="ARBA00022723"/>
    </source>
</evidence>